<protein>
    <submittedName>
        <fullName evidence="2">Uncharacterized protein</fullName>
    </submittedName>
</protein>
<accession>T1CDE6</accession>
<evidence type="ECO:0000313" key="2">
    <source>
        <dbReference type="EMBL" id="EQD80442.1"/>
    </source>
</evidence>
<comment type="caution">
    <text evidence="2">The sequence shown here is derived from an EMBL/GenBank/DDBJ whole genome shotgun (WGS) entry which is preliminary data.</text>
</comment>
<feature type="non-terminal residue" evidence="2">
    <location>
        <position position="104"/>
    </location>
</feature>
<dbReference type="EMBL" id="AUZX01000673">
    <property type="protein sequence ID" value="EQD80442.1"/>
    <property type="molecule type" value="Genomic_DNA"/>
</dbReference>
<evidence type="ECO:0000256" key="1">
    <source>
        <dbReference type="SAM" id="MobiDB-lite"/>
    </source>
</evidence>
<name>T1CDE6_9ZZZZ</name>
<proteinExistence type="predicted"/>
<reference evidence="2" key="2">
    <citation type="journal article" date="2014" name="ISME J.">
        <title>Microbial stratification in low pH oxic and suboxic macroscopic growths along an acid mine drainage.</title>
        <authorList>
            <person name="Mendez-Garcia C."/>
            <person name="Mesa V."/>
            <person name="Sprenger R.R."/>
            <person name="Richter M."/>
            <person name="Diez M.S."/>
            <person name="Solano J."/>
            <person name="Bargiela R."/>
            <person name="Golyshina O.V."/>
            <person name="Manteca A."/>
            <person name="Ramos J.L."/>
            <person name="Gallego J.R."/>
            <person name="Llorente I."/>
            <person name="Martins Dos Santos V.A."/>
            <person name="Jensen O.N."/>
            <person name="Pelaez A.I."/>
            <person name="Sanchez J."/>
            <person name="Ferrer M."/>
        </authorList>
    </citation>
    <scope>NUCLEOTIDE SEQUENCE</scope>
</reference>
<sequence>MGDIRFCGQVLETPQRSLIIALAKRYGGLSRHELAQTVCELLDWHRPNGQPKAIECRALLERMQETGLIGLAPLRPGRPRGAVTSVRVNPDPEPAATDAPLATL</sequence>
<dbReference type="AlphaFoldDB" id="T1CDE6"/>
<organism evidence="2">
    <name type="scientific">mine drainage metagenome</name>
    <dbReference type="NCBI Taxonomy" id="410659"/>
    <lineage>
        <taxon>unclassified sequences</taxon>
        <taxon>metagenomes</taxon>
        <taxon>ecological metagenomes</taxon>
    </lineage>
</organism>
<reference evidence="2" key="1">
    <citation type="submission" date="2013-08" db="EMBL/GenBank/DDBJ databases">
        <authorList>
            <person name="Mendez C."/>
            <person name="Richter M."/>
            <person name="Ferrer M."/>
            <person name="Sanchez J."/>
        </authorList>
    </citation>
    <scope>NUCLEOTIDE SEQUENCE</scope>
</reference>
<gene>
    <name evidence="2" type="ORF">B1A_00888</name>
</gene>
<feature type="region of interest" description="Disordered" evidence="1">
    <location>
        <begin position="81"/>
        <end position="104"/>
    </location>
</feature>